<sequence>MRIHLPLHPSQFDPPSASSSSSPLIQLGGDLVLVELQGELTYEGDKSDGVIGVIGLDRPDKPTLHLGAHHLLHGKFQTLQKPYAVIRKVVGNAIPGTIDPKAKNTETTTILEGDALDEESDNQDAGHAEDAEDEEEEEEEGPLFPKSDEIGIPVTPAKRRRVGDKLGERGDGLMINPVSSSPFSEYQAPLTPMDYSSELDMSSPARSVDDFDKTEDEDEDEEEEEDGKRPSKRSKNGNKIRPMGMSRKERRQKEKKLRLRAGEKEKEKERDRVRSYAVVGIVKKKLVFALRPEPLVAPTILPE</sequence>
<gene>
    <name evidence="4" type="ORF">I303_06121</name>
    <name evidence="5" type="ORF">I303_106102</name>
</gene>
<proteinExistence type="predicted"/>
<feature type="compositionally biased region" description="Basic residues" evidence="3">
    <location>
        <begin position="248"/>
        <end position="259"/>
    </location>
</feature>
<feature type="region of interest" description="Disordered" evidence="3">
    <location>
        <begin position="113"/>
        <end position="273"/>
    </location>
</feature>
<dbReference type="AlphaFoldDB" id="A0A1A6A1A1"/>
<dbReference type="EMBL" id="CP144536">
    <property type="protein sequence ID" value="WWC63499.1"/>
    <property type="molecule type" value="Genomic_DNA"/>
</dbReference>
<accession>A0A1A6A1A1</accession>
<evidence type="ECO:0000313" key="5">
    <source>
        <dbReference type="EMBL" id="WWC63499.1"/>
    </source>
</evidence>
<comment type="subcellular location">
    <subcellularLocation>
        <location evidence="1">Nucleus</location>
    </subcellularLocation>
</comment>
<dbReference type="PANTHER" id="PTHR28605">
    <property type="entry name" value="CTF8, CHROMOSOME TRANSMISSION FIDELITY FACTOR 8 HOMOLOG (S. CEREVISIAE)"/>
    <property type="match status" value="1"/>
</dbReference>
<dbReference type="VEuPathDB" id="FungiDB:I303_06121"/>
<keyword evidence="6" id="KW-1185">Reference proteome</keyword>
<reference evidence="5" key="3">
    <citation type="submission" date="2024-02" db="EMBL/GenBank/DDBJ databases">
        <title>Comparative genomics of Cryptococcus and Kwoniella reveals pathogenesis evolution and contrasting modes of karyotype evolution via chromosome fusion or intercentromeric recombination.</title>
        <authorList>
            <person name="Coelho M.A."/>
            <person name="David-Palma M."/>
            <person name="Shea T."/>
            <person name="Bowers K."/>
            <person name="McGinley-Smith S."/>
            <person name="Mohammad A.W."/>
            <person name="Gnirke A."/>
            <person name="Yurkov A.M."/>
            <person name="Nowrousian M."/>
            <person name="Sun S."/>
            <person name="Cuomo C.A."/>
            <person name="Heitman J."/>
        </authorList>
    </citation>
    <scope>NUCLEOTIDE SEQUENCE</scope>
    <source>
        <strain evidence="5">CBS 10117</strain>
    </source>
</reference>
<feature type="compositionally biased region" description="Basic and acidic residues" evidence="3">
    <location>
        <begin position="260"/>
        <end position="273"/>
    </location>
</feature>
<evidence type="ECO:0000256" key="2">
    <source>
        <dbReference type="ARBA" id="ARBA00023242"/>
    </source>
</evidence>
<dbReference type="PANTHER" id="PTHR28605:SF1">
    <property type="entry name" value="CHROMOSOME TRANSMISSION FIDELITY FACTOR 8"/>
    <property type="match status" value="1"/>
</dbReference>
<protein>
    <submittedName>
        <fullName evidence="4">Chromosome transmission fidelity protein 8</fullName>
    </submittedName>
</protein>
<organism evidence="4">
    <name type="scientific">Kwoniella dejecticola CBS 10117</name>
    <dbReference type="NCBI Taxonomy" id="1296121"/>
    <lineage>
        <taxon>Eukaryota</taxon>
        <taxon>Fungi</taxon>
        <taxon>Dikarya</taxon>
        <taxon>Basidiomycota</taxon>
        <taxon>Agaricomycotina</taxon>
        <taxon>Tremellomycetes</taxon>
        <taxon>Tremellales</taxon>
        <taxon>Cryptococcaceae</taxon>
        <taxon>Kwoniella</taxon>
    </lineage>
</organism>
<feature type="region of interest" description="Disordered" evidence="3">
    <location>
        <begin position="1"/>
        <end position="21"/>
    </location>
</feature>
<keyword evidence="2" id="KW-0539">Nucleus</keyword>
<dbReference type="Proteomes" id="UP000078595">
    <property type="component" value="Chromosome 7"/>
</dbReference>
<dbReference type="STRING" id="1296121.A0A1A6A1A1"/>
<evidence type="ECO:0000313" key="4">
    <source>
        <dbReference type="EMBL" id="OBR83838.1"/>
    </source>
</evidence>
<evidence type="ECO:0000256" key="1">
    <source>
        <dbReference type="ARBA" id="ARBA00004123"/>
    </source>
</evidence>
<reference evidence="4" key="1">
    <citation type="submission" date="2013-07" db="EMBL/GenBank/DDBJ databases">
        <title>The Genome Sequence of Cryptococcus dejecticola CBS10117.</title>
        <authorList>
            <consortium name="The Broad Institute Genome Sequencing Platform"/>
            <person name="Cuomo C."/>
            <person name="Litvintseva A."/>
            <person name="Chen Y."/>
            <person name="Heitman J."/>
            <person name="Sun S."/>
            <person name="Springer D."/>
            <person name="Dromer F."/>
            <person name="Young S.K."/>
            <person name="Zeng Q."/>
            <person name="Gargeya S."/>
            <person name="Fitzgerald M."/>
            <person name="Abouelleil A."/>
            <person name="Alvarado L."/>
            <person name="Berlin A.M."/>
            <person name="Chapman S.B."/>
            <person name="Dewar J."/>
            <person name="Goldberg J."/>
            <person name="Griggs A."/>
            <person name="Gujja S."/>
            <person name="Hansen M."/>
            <person name="Howarth C."/>
            <person name="Imamovic A."/>
            <person name="Larimer J."/>
            <person name="McCowan C."/>
            <person name="Murphy C."/>
            <person name="Pearson M."/>
            <person name="Priest M."/>
            <person name="Roberts A."/>
            <person name="Saif S."/>
            <person name="Shea T."/>
            <person name="Sykes S."/>
            <person name="Wortman J."/>
            <person name="Nusbaum C."/>
            <person name="Birren B."/>
        </authorList>
    </citation>
    <scope>NUCLEOTIDE SEQUENCE [LARGE SCALE GENOMIC DNA]</scope>
    <source>
        <strain evidence="4">CBS 10117</strain>
    </source>
</reference>
<dbReference type="GeneID" id="28969820"/>
<feature type="compositionally biased region" description="Acidic residues" evidence="3">
    <location>
        <begin position="212"/>
        <end position="225"/>
    </location>
</feature>
<evidence type="ECO:0000256" key="3">
    <source>
        <dbReference type="SAM" id="MobiDB-lite"/>
    </source>
</evidence>
<dbReference type="OrthoDB" id="121932at2759"/>
<feature type="compositionally biased region" description="Low complexity" evidence="3">
    <location>
        <begin position="9"/>
        <end position="21"/>
    </location>
</feature>
<feature type="compositionally biased region" description="Acidic residues" evidence="3">
    <location>
        <begin position="130"/>
        <end position="141"/>
    </location>
</feature>
<name>A0A1A6A1A1_9TREE</name>
<reference evidence="5" key="2">
    <citation type="submission" date="2013-07" db="EMBL/GenBank/DDBJ databases">
        <authorList>
            <consortium name="The Broad Institute Genome Sequencing Platform"/>
            <person name="Cuomo C."/>
            <person name="Litvintseva A."/>
            <person name="Chen Y."/>
            <person name="Heitman J."/>
            <person name="Sun S."/>
            <person name="Springer D."/>
            <person name="Dromer F."/>
            <person name="Young S.K."/>
            <person name="Zeng Q."/>
            <person name="Gargeya S."/>
            <person name="Fitzgerald M."/>
            <person name="Abouelleil A."/>
            <person name="Alvarado L."/>
            <person name="Berlin A.M."/>
            <person name="Chapman S.B."/>
            <person name="Dewar J."/>
            <person name="Goldberg J."/>
            <person name="Griggs A."/>
            <person name="Gujja S."/>
            <person name="Hansen M."/>
            <person name="Howarth C."/>
            <person name="Imamovic A."/>
            <person name="Larimer J."/>
            <person name="McCowan C."/>
            <person name="Murphy C."/>
            <person name="Pearson M."/>
            <person name="Priest M."/>
            <person name="Roberts A."/>
            <person name="Saif S."/>
            <person name="Shea T."/>
            <person name="Sykes S."/>
            <person name="Wortman J."/>
            <person name="Nusbaum C."/>
            <person name="Birren B."/>
        </authorList>
    </citation>
    <scope>NUCLEOTIDE SEQUENCE</scope>
    <source>
        <strain evidence="5">CBS 10117</strain>
    </source>
</reference>
<dbReference type="KEGG" id="kdj:28969820"/>
<dbReference type="RefSeq" id="XP_018261680.1">
    <property type="nucleotide sequence ID" value="XM_018409407.1"/>
</dbReference>
<evidence type="ECO:0000313" key="6">
    <source>
        <dbReference type="Proteomes" id="UP000078595"/>
    </source>
</evidence>
<dbReference type="GO" id="GO:0005634">
    <property type="term" value="C:nucleus"/>
    <property type="evidence" value="ECO:0007669"/>
    <property type="project" value="UniProtKB-SubCell"/>
</dbReference>
<dbReference type="EMBL" id="KI894033">
    <property type="protein sequence ID" value="OBR83838.1"/>
    <property type="molecule type" value="Genomic_DNA"/>
</dbReference>